<name>A0AAV2SCJ3_MEGNR</name>
<proteinExistence type="predicted"/>
<feature type="transmembrane region" description="Helical" evidence="1">
    <location>
        <begin position="12"/>
        <end position="39"/>
    </location>
</feature>
<keyword evidence="3" id="KW-1185">Reference proteome</keyword>
<keyword evidence="1" id="KW-1133">Transmembrane helix</keyword>
<dbReference type="Pfam" id="PF07841">
    <property type="entry name" value="DM4_12"/>
    <property type="match status" value="1"/>
</dbReference>
<gene>
    <name evidence="2" type="ORF">MNOR_LOCUS35058</name>
</gene>
<evidence type="ECO:0000313" key="3">
    <source>
        <dbReference type="Proteomes" id="UP001497623"/>
    </source>
</evidence>
<accession>A0AAV2SCJ3</accession>
<evidence type="ECO:0000313" key="2">
    <source>
        <dbReference type="EMBL" id="CAL4178687.1"/>
    </source>
</evidence>
<dbReference type="Proteomes" id="UP001497623">
    <property type="component" value="Unassembled WGS sequence"/>
</dbReference>
<keyword evidence="1" id="KW-0812">Transmembrane</keyword>
<dbReference type="EMBL" id="CAXKWB010056724">
    <property type="protein sequence ID" value="CAL4178687.1"/>
    <property type="molecule type" value="Genomic_DNA"/>
</dbReference>
<dbReference type="InterPro" id="IPR006631">
    <property type="entry name" value="DM4_12"/>
</dbReference>
<dbReference type="AlphaFoldDB" id="A0AAV2SCJ3"/>
<comment type="caution">
    <text evidence="2">The sequence shown here is derived from an EMBL/GenBank/DDBJ whole genome shotgun (WGS) entry which is preliminary data.</text>
</comment>
<evidence type="ECO:0000256" key="1">
    <source>
        <dbReference type="SAM" id="Phobius"/>
    </source>
</evidence>
<protein>
    <submittedName>
        <fullName evidence="2">Uncharacterized protein</fullName>
    </submittedName>
</protein>
<sequence>ALPTPTTTAEGPLILVGSFLLSLYKMTHLWCVVSVVLVLSVYTADGAPKAEAAPVADPEPCCGRGGSFVRGAIVGAAISRIRHRGGGCGCSSCCGRKKRGIPDIFNKDKLEHYHKKMSAEDKNQCGLRLVCELAQKDEAKLTGKEKLVMLPYKGSGVSDGTSFGLYDEAAWHGSEGRDCHLVYPLCSFAAQHIMDHAKDHPQDQYEFI</sequence>
<reference evidence="2 3" key="1">
    <citation type="submission" date="2024-05" db="EMBL/GenBank/DDBJ databases">
        <authorList>
            <person name="Wallberg A."/>
        </authorList>
    </citation>
    <scope>NUCLEOTIDE SEQUENCE [LARGE SCALE GENOMIC DNA]</scope>
</reference>
<feature type="non-terminal residue" evidence="2">
    <location>
        <position position="1"/>
    </location>
</feature>
<keyword evidence="1" id="KW-0472">Membrane</keyword>
<organism evidence="2 3">
    <name type="scientific">Meganyctiphanes norvegica</name>
    <name type="common">Northern krill</name>
    <name type="synonym">Thysanopoda norvegica</name>
    <dbReference type="NCBI Taxonomy" id="48144"/>
    <lineage>
        <taxon>Eukaryota</taxon>
        <taxon>Metazoa</taxon>
        <taxon>Ecdysozoa</taxon>
        <taxon>Arthropoda</taxon>
        <taxon>Crustacea</taxon>
        <taxon>Multicrustacea</taxon>
        <taxon>Malacostraca</taxon>
        <taxon>Eumalacostraca</taxon>
        <taxon>Eucarida</taxon>
        <taxon>Euphausiacea</taxon>
        <taxon>Euphausiidae</taxon>
        <taxon>Meganyctiphanes</taxon>
    </lineage>
</organism>